<dbReference type="Proteomes" id="UP001341444">
    <property type="component" value="Unassembled WGS sequence"/>
</dbReference>
<dbReference type="PANTHER" id="PTHR37829:SF3">
    <property type="entry name" value="PROTEIN JAYE-RELATED"/>
    <property type="match status" value="1"/>
</dbReference>
<keyword evidence="3" id="KW-1185">Reference proteome</keyword>
<dbReference type="EMBL" id="JARMAB010000004">
    <property type="protein sequence ID" value="MED1201941.1"/>
    <property type="molecule type" value="Genomic_DNA"/>
</dbReference>
<name>A0ABU6MB87_9BACI</name>
<accession>A0ABU6MB87</accession>
<evidence type="ECO:0000313" key="2">
    <source>
        <dbReference type="EMBL" id="MED1201941.1"/>
    </source>
</evidence>
<evidence type="ECO:0000259" key="1">
    <source>
        <dbReference type="Pfam" id="PF04865"/>
    </source>
</evidence>
<feature type="domain" description="Baseplate protein J-like barrel" evidence="1">
    <location>
        <begin position="94"/>
        <end position="175"/>
    </location>
</feature>
<proteinExistence type="predicted"/>
<dbReference type="InterPro" id="IPR006949">
    <property type="entry name" value="Barrel_Baseplate_J-like"/>
</dbReference>
<dbReference type="PANTHER" id="PTHR37829">
    <property type="entry name" value="PHAGE-LIKE ELEMENT PBSX PROTEIN XKDT"/>
    <property type="match status" value="1"/>
</dbReference>
<protein>
    <submittedName>
        <fullName evidence="2">Baseplate J/gp47 family protein</fullName>
    </submittedName>
</protein>
<organism evidence="2 3">
    <name type="scientific">Heyndrickxia acidicola</name>
    <dbReference type="NCBI Taxonomy" id="209389"/>
    <lineage>
        <taxon>Bacteria</taxon>
        <taxon>Bacillati</taxon>
        <taxon>Bacillota</taxon>
        <taxon>Bacilli</taxon>
        <taxon>Bacillales</taxon>
        <taxon>Bacillaceae</taxon>
        <taxon>Heyndrickxia</taxon>
    </lineage>
</organism>
<dbReference type="InterPro" id="IPR052399">
    <property type="entry name" value="Phage_Baseplate_Assmbl_Protein"/>
</dbReference>
<sequence length="392" mass="42672">MLDNNGFTRKTYSDLLDEMIAKAKELYGENTNTNAYTPLGIVLRIFAWFLSILWDNQERVYNSRYIKKSEGIQLDYHGGDKNIPRNPATYAYTTLNFTGTPNYLIDAETEFTTSNGIYFMLTEDVTLDASGNGSGEAVSLERGQYNNVAANTIIDQAEPTEDILKVNNPIPASGGADLEDDTPYQQRLLQANESNGKSTADAIYTALLNTPSVRSASVVFNKTMDVDQDGNPPKSVHAYVLGGLKEDVAASLFNSVSGTSQTVGQLQVTVQDLSGVDHVISFDYAEEVQIYGRITVTTNSKFEADGSDQIKNNLVVKIGGVDQDGVIQNGLSMGESVILSQLYNNVYQVAGIDDVTIELGTSEDQLAASNIVITQRQVAETSFENIEVVISA</sequence>
<dbReference type="RefSeq" id="WP_066264484.1">
    <property type="nucleotide sequence ID" value="NZ_JARMAB010000004.1"/>
</dbReference>
<dbReference type="Pfam" id="PF04865">
    <property type="entry name" value="Baseplate_J"/>
    <property type="match status" value="1"/>
</dbReference>
<comment type="caution">
    <text evidence="2">The sequence shown here is derived from an EMBL/GenBank/DDBJ whole genome shotgun (WGS) entry which is preliminary data.</text>
</comment>
<gene>
    <name evidence="2" type="ORF">P4T90_02420</name>
</gene>
<reference evidence="2 3" key="1">
    <citation type="submission" date="2023-03" db="EMBL/GenBank/DDBJ databases">
        <title>Bacillus Genome Sequencing.</title>
        <authorList>
            <person name="Dunlap C."/>
        </authorList>
    </citation>
    <scope>NUCLEOTIDE SEQUENCE [LARGE SCALE GENOMIC DNA]</scope>
    <source>
        <strain evidence="2 3">B-23453</strain>
    </source>
</reference>
<evidence type="ECO:0000313" key="3">
    <source>
        <dbReference type="Proteomes" id="UP001341444"/>
    </source>
</evidence>